<dbReference type="Proteomes" id="UP000821845">
    <property type="component" value="Chromosome 8"/>
</dbReference>
<name>A0ACB7RP23_HYAAI</name>
<keyword evidence="2" id="KW-1185">Reference proteome</keyword>
<proteinExistence type="predicted"/>
<accession>A0ACB7RP23</accession>
<sequence>MQGLDETWRQMYGQWPGRPVGQRRGPLQEEPEVEAGDDTEEEPEIETNDAKDEVAVCGQQKPHGGEAEPAAATEAMAAPKEVEELGDKANRTTGKAASTTTSSSGVDSDQRNSADQPDVSGKASISGGETSIIAASMDAYNFAPFERLPNASVQRLFYRFHRAKYTP</sequence>
<protein>
    <submittedName>
        <fullName evidence="1">Uncharacterized protein</fullName>
    </submittedName>
</protein>
<reference evidence="1" key="1">
    <citation type="submission" date="2020-05" db="EMBL/GenBank/DDBJ databases">
        <title>Large-scale comparative analyses of tick genomes elucidate their genetic diversity and vector capacities.</title>
        <authorList>
            <person name="Jia N."/>
            <person name="Wang J."/>
            <person name="Shi W."/>
            <person name="Du L."/>
            <person name="Sun Y."/>
            <person name="Zhan W."/>
            <person name="Jiang J."/>
            <person name="Wang Q."/>
            <person name="Zhang B."/>
            <person name="Ji P."/>
            <person name="Sakyi L.B."/>
            <person name="Cui X."/>
            <person name="Yuan T."/>
            <person name="Jiang B."/>
            <person name="Yang W."/>
            <person name="Lam T.T.-Y."/>
            <person name="Chang Q."/>
            <person name="Ding S."/>
            <person name="Wang X."/>
            <person name="Zhu J."/>
            <person name="Ruan X."/>
            <person name="Zhao L."/>
            <person name="Wei J."/>
            <person name="Que T."/>
            <person name="Du C."/>
            <person name="Cheng J."/>
            <person name="Dai P."/>
            <person name="Han X."/>
            <person name="Huang E."/>
            <person name="Gao Y."/>
            <person name="Liu J."/>
            <person name="Shao H."/>
            <person name="Ye R."/>
            <person name="Li L."/>
            <person name="Wei W."/>
            <person name="Wang X."/>
            <person name="Wang C."/>
            <person name="Yang T."/>
            <person name="Huo Q."/>
            <person name="Li W."/>
            <person name="Guo W."/>
            <person name="Chen H."/>
            <person name="Zhou L."/>
            <person name="Ni X."/>
            <person name="Tian J."/>
            <person name="Zhou Y."/>
            <person name="Sheng Y."/>
            <person name="Liu T."/>
            <person name="Pan Y."/>
            <person name="Xia L."/>
            <person name="Li J."/>
            <person name="Zhao F."/>
            <person name="Cao W."/>
        </authorList>
    </citation>
    <scope>NUCLEOTIDE SEQUENCE</scope>
    <source>
        <strain evidence="1">Hyas-2018</strain>
    </source>
</reference>
<evidence type="ECO:0000313" key="1">
    <source>
        <dbReference type="EMBL" id="KAH6923945.1"/>
    </source>
</evidence>
<gene>
    <name evidence="1" type="ORF">HPB50_009582</name>
</gene>
<comment type="caution">
    <text evidence="1">The sequence shown here is derived from an EMBL/GenBank/DDBJ whole genome shotgun (WGS) entry which is preliminary data.</text>
</comment>
<dbReference type="EMBL" id="CM023488">
    <property type="protein sequence ID" value="KAH6923945.1"/>
    <property type="molecule type" value="Genomic_DNA"/>
</dbReference>
<evidence type="ECO:0000313" key="2">
    <source>
        <dbReference type="Proteomes" id="UP000821845"/>
    </source>
</evidence>
<organism evidence="1 2">
    <name type="scientific">Hyalomma asiaticum</name>
    <name type="common">Tick</name>
    <dbReference type="NCBI Taxonomy" id="266040"/>
    <lineage>
        <taxon>Eukaryota</taxon>
        <taxon>Metazoa</taxon>
        <taxon>Ecdysozoa</taxon>
        <taxon>Arthropoda</taxon>
        <taxon>Chelicerata</taxon>
        <taxon>Arachnida</taxon>
        <taxon>Acari</taxon>
        <taxon>Parasitiformes</taxon>
        <taxon>Ixodida</taxon>
        <taxon>Ixodoidea</taxon>
        <taxon>Ixodidae</taxon>
        <taxon>Hyalomminae</taxon>
        <taxon>Hyalomma</taxon>
    </lineage>
</organism>